<dbReference type="InterPro" id="IPR030678">
    <property type="entry name" value="Peptide/Ni-bd"/>
</dbReference>
<dbReference type="SUPFAM" id="SSF53850">
    <property type="entry name" value="Periplasmic binding protein-like II"/>
    <property type="match status" value="1"/>
</dbReference>
<dbReference type="Gene3D" id="3.40.190.10">
    <property type="entry name" value="Periplasmic binding protein-like II"/>
    <property type="match status" value="1"/>
</dbReference>
<comment type="subcellular location">
    <subcellularLocation>
        <location evidence="1">Cell membrane</location>
        <topology evidence="1">Lipid-anchor</topology>
    </subcellularLocation>
</comment>
<dbReference type="InterPro" id="IPR039424">
    <property type="entry name" value="SBP_5"/>
</dbReference>
<dbReference type="PROSITE" id="PS51257">
    <property type="entry name" value="PROKAR_LIPOPROTEIN"/>
    <property type="match status" value="1"/>
</dbReference>
<dbReference type="Gene3D" id="3.10.105.10">
    <property type="entry name" value="Dipeptide-binding Protein, Domain 3"/>
    <property type="match status" value="1"/>
</dbReference>
<dbReference type="PIRSF" id="PIRSF002741">
    <property type="entry name" value="MppA"/>
    <property type="match status" value="1"/>
</dbReference>
<keyword evidence="7" id="KW-1185">Reference proteome</keyword>
<dbReference type="OrthoDB" id="9796817at2"/>
<dbReference type="GO" id="GO:0043190">
    <property type="term" value="C:ATP-binding cassette (ABC) transporter complex"/>
    <property type="evidence" value="ECO:0007669"/>
    <property type="project" value="InterPro"/>
</dbReference>
<accession>A0A543A5X6</accession>
<feature type="domain" description="Solute-binding protein family 5" evidence="5">
    <location>
        <begin position="104"/>
        <end position="465"/>
    </location>
</feature>
<comment type="caution">
    <text evidence="6">The sequence shown here is derived from an EMBL/GenBank/DDBJ whole genome shotgun (WGS) entry which is preliminary data.</text>
</comment>
<feature type="chain" id="PRO_5021964220" evidence="4">
    <location>
        <begin position="35"/>
        <end position="549"/>
    </location>
</feature>
<dbReference type="GO" id="GO:0042597">
    <property type="term" value="C:periplasmic space"/>
    <property type="evidence" value="ECO:0007669"/>
    <property type="project" value="UniProtKB-ARBA"/>
</dbReference>
<proteinExistence type="inferred from homology"/>
<dbReference type="InterPro" id="IPR000914">
    <property type="entry name" value="SBP_5_dom"/>
</dbReference>
<dbReference type="PANTHER" id="PTHR30290">
    <property type="entry name" value="PERIPLASMIC BINDING COMPONENT OF ABC TRANSPORTER"/>
    <property type="match status" value="1"/>
</dbReference>
<dbReference type="Pfam" id="PF00496">
    <property type="entry name" value="SBP_bac_5"/>
    <property type="match status" value="1"/>
</dbReference>
<name>A0A543A5X6_9ACTN</name>
<protein>
    <submittedName>
        <fullName evidence="6">Peptide/nickel transport system substrate-binding protein</fullName>
    </submittedName>
</protein>
<dbReference type="Proteomes" id="UP000320209">
    <property type="component" value="Unassembled WGS sequence"/>
</dbReference>
<feature type="signal peptide" evidence="4">
    <location>
        <begin position="1"/>
        <end position="34"/>
    </location>
</feature>
<evidence type="ECO:0000313" key="6">
    <source>
        <dbReference type="EMBL" id="TQL67984.1"/>
    </source>
</evidence>
<dbReference type="GO" id="GO:0015833">
    <property type="term" value="P:peptide transport"/>
    <property type="evidence" value="ECO:0007669"/>
    <property type="project" value="TreeGrafter"/>
</dbReference>
<evidence type="ECO:0000259" key="5">
    <source>
        <dbReference type="Pfam" id="PF00496"/>
    </source>
</evidence>
<reference evidence="6 7" key="1">
    <citation type="submission" date="2019-06" db="EMBL/GenBank/DDBJ databases">
        <title>Sequencing the genomes of 1000 actinobacteria strains.</title>
        <authorList>
            <person name="Klenk H.-P."/>
        </authorList>
    </citation>
    <scope>NUCLEOTIDE SEQUENCE [LARGE SCALE GENOMIC DNA]</scope>
    <source>
        <strain evidence="6 7">DSM 25218</strain>
    </source>
</reference>
<organism evidence="6 7">
    <name type="scientific">Nocardioides albertanoniae</name>
    <dbReference type="NCBI Taxonomy" id="1175486"/>
    <lineage>
        <taxon>Bacteria</taxon>
        <taxon>Bacillati</taxon>
        <taxon>Actinomycetota</taxon>
        <taxon>Actinomycetes</taxon>
        <taxon>Propionibacteriales</taxon>
        <taxon>Nocardioidaceae</taxon>
        <taxon>Nocardioides</taxon>
    </lineage>
</organism>
<dbReference type="PROSITE" id="PS01040">
    <property type="entry name" value="SBP_BACTERIAL_5"/>
    <property type="match status" value="1"/>
</dbReference>
<comment type="similarity">
    <text evidence="2">Belongs to the bacterial solute-binding protein 5 family.</text>
</comment>
<evidence type="ECO:0000256" key="1">
    <source>
        <dbReference type="ARBA" id="ARBA00004193"/>
    </source>
</evidence>
<sequence length="549" mass="60490">MSHPNRRLRRPRTRAAGAAVAAACLALTAACSSAGEASSEKGKIIEDAGPPQDGGILHTAATADAPSLDIQKEASYMTHVAVGTVYSRLVAPKTGKDIAYGSSELEGDLAEKWSKSEDLKTWTFNLRKGVKFHNKPPVNGRELTSADVKCTVDRIKTLPGHQLGLVSGVTKLETPDPYTVVFTLRSANTAFDQTMANPFMAILPCEGTKGEFNLAEDAIGTGPFMLKSWKRDQERVMEKNPDYFVEGLPHLDGIQTTVLPDAQAQIAALRSGKLDMISSLSTEKRQVDQLLSQIKGLQLRTEKGITQTRVFMNAQKGPFSKLEVRRAVAHAIDKEGMIKALRSGGSLTGPISPTLFGALPEDEVDELLAYDPEKAKKLLAEAGYPNGFSAELVATDGYGETILREAQWVQEDLAKIGIKLTIDQQDYATYVSSTWPETNYDIMYGLQTPMLTADEYLTSEYTSTGTRNWSLVDDPELDKMVAAQRVITDEAEREKALQDIERYVMEKVSTPLPLYAYDTQTLYSGTVHDYYPHPDYSSRELQDVWMEQE</sequence>
<dbReference type="AlphaFoldDB" id="A0A543A5X6"/>
<evidence type="ECO:0000256" key="3">
    <source>
        <dbReference type="ARBA" id="ARBA00022729"/>
    </source>
</evidence>
<dbReference type="GO" id="GO:1904680">
    <property type="term" value="F:peptide transmembrane transporter activity"/>
    <property type="evidence" value="ECO:0007669"/>
    <property type="project" value="TreeGrafter"/>
</dbReference>
<gene>
    <name evidence="6" type="ORF">FB381_1873</name>
</gene>
<evidence type="ECO:0000313" key="7">
    <source>
        <dbReference type="Proteomes" id="UP000320209"/>
    </source>
</evidence>
<keyword evidence="3 4" id="KW-0732">Signal</keyword>
<dbReference type="Gene3D" id="3.90.76.10">
    <property type="entry name" value="Dipeptide-binding Protein, Domain 1"/>
    <property type="match status" value="1"/>
</dbReference>
<dbReference type="RefSeq" id="WP_141780027.1">
    <property type="nucleotide sequence ID" value="NZ_VFOV01000001.1"/>
</dbReference>
<dbReference type="CDD" id="cd00995">
    <property type="entry name" value="PBP2_NikA_DppA_OppA_like"/>
    <property type="match status" value="1"/>
</dbReference>
<dbReference type="PANTHER" id="PTHR30290:SF38">
    <property type="entry name" value="D,D-DIPEPTIDE-BINDING PERIPLASMIC PROTEIN DDPA-RELATED"/>
    <property type="match status" value="1"/>
</dbReference>
<dbReference type="InterPro" id="IPR023765">
    <property type="entry name" value="SBP_5_CS"/>
</dbReference>
<evidence type="ECO:0000256" key="4">
    <source>
        <dbReference type="SAM" id="SignalP"/>
    </source>
</evidence>
<dbReference type="EMBL" id="VFOV01000001">
    <property type="protein sequence ID" value="TQL67984.1"/>
    <property type="molecule type" value="Genomic_DNA"/>
</dbReference>
<evidence type="ECO:0000256" key="2">
    <source>
        <dbReference type="ARBA" id="ARBA00005695"/>
    </source>
</evidence>